<dbReference type="EMBL" id="OZ034814">
    <property type="protein sequence ID" value="CAL1363308.1"/>
    <property type="molecule type" value="Genomic_DNA"/>
</dbReference>
<reference evidence="1 2" key="1">
    <citation type="submission" date="2024-04" db="EMBL/GenBank/DDBJ databases">
        <authorList>
            <person name="Fracassetti M."/>
        </authorList>
    </citation>
    <scope>NUCLEOTIDE SEQUENCE [LARGE SCALE GENOMIC DNA]</scope>
</reference>
<dbReference type="Proteomes" id="UP001497516">
    <property type="component" value="Chromosome 10"/>
</dbReference>
<evidence type="ECO:0000313" key="1">
    <source>
        <dbReference type="EMBL" id="CAL1363308.1"/>
    </source>
</evidence>
<organism evidence="1 2">
    <name type="scientific">Linum trigynum</name>
    <dbReference type="NCBI Taxonomy" id="586398"/>
    <lineage>
        <taxon>Eukaryota</taxon>
        <taxon>Viridiplantae</taxon>
        <taxon>Streptophyta</taxon>
        <taxon>Embryophyta</taxon>
        <taxon>Tracheophyta</taxon>
        <taxon>Spermatophyta</taxon>
        <taxon>Magnoliopsida</taxon>
        <taxon>eudicotyledons</taxon>
        <taxon>Gunneridae</taxon>
        <taxon>Pentapetalae</taxon>
        <taxon>rosids</taxon>
        <taxon>fabids</taxon>
        <taxon>Malpighiales</taxon>
        <taxon>Linaceae</taxon>
        <taxon>Linum</taxon>
    </lineage>
</organism>
<dbReference type="AlphaFoldDB" id="A0AAV2D368"/>
<sequence>MLRFRRDPAPLLSQKIGTAVSRCGLVFSFEERVHEIKEVSDREGSDLIAVAFRYADWVAGKEGTKTVGNKTKPQFLIPILLTLLARDSPLWINESTITLLANIINWWIWMRKGI</sequence>
<keyword evidence="2" id="KW-1185">Reference proteome</keyword>
<name>A0AAV2D368_9ROSI</name>
<gene>
    <name evidence="1" type="ORF">LTRI10_LOCUS9862</name>
</gene>
<protein>
    <submittedName>
        <fullName evidence="1">Uncharacterized protein</fullName>
    </submittedName>
</protein>
<accession>A0AAV2D368</accession>
<evidence type="ECO:0000313" key="2">
    <source>
        <dbReference type="Proteomes" id="UP001497516"/>
    </source>
</evidence>
<proteinExistence type="predicted"/>